<evidence type="ECO:0000259" key="6">
    <source>
        <dbReference type="PROSITE" id="PS50157"/>
    </source>
</evidence>
<feature type="compositionally biased region" description="Basic residues" evidence="5">
    <location>
        <begin position="1005"/>
        <end position="1019"/>
    </location>
</feature>
<feature type="region of interest" description="Disordered" evidence="5">
    <location>
        <begin position="1468"/>
        <end position="1562"/>
    </location>
</feature>
<dbReference type="PANTHER" id="PTHR17614">
    <property type="entry name" value="ZINC FINGER-CONTAINING"/>
    <property type="match status" value="1"/>
</dbReference>
<organism evidence="7 8">
    <name type="scientific">Electrophorus voltai</name>
    <dbReference type="NCBI Taxonomy" id="2609070"/>
    <lineage>
        <taxon>Eukaryota</taxon>
        <taxon>Metazoa</taxon>
        <taxon>Chordata</taxon>
        <taxon>Craniata</taxon>
        <taxon>Vertebrata</taxon>
        <taxon>Euteleostomi</taxon>
        <taxon>Actinopterygii</taxon>
        <taxon>Neopterygii</taxon>
        <taxon>Teleostei</taxon>
        <taxon>Ostariophysi</taxon>
        <taxon>Gymnotiformes</taxon>
        <taxon>Gymnotoidei</taxon>
        <taxon>Gymnotidae</taxon>
        <taxon>Electrophorus</taxon>
    </lineage>
</organism>
<sequence>MREKYQEPRVDLEKLWEGRGRECSRLLEPEGEKTSKQITVVFCSFMLSFSATADNTAASKAISRALAIAVLLCQPNVFSDSNVPVTRNWLLTALSGPELRSWVTVDRMACYYLVISSTHLSNGHFRSIKGVFRGPLCGSNGDESPNADTFDALVPGTPTPPPPASRCSIAELDATLPNQCIAGFNQCHFVYNHKSNGAVLKDYGRRHRTSNRDYAEKETAIARALEDLKANFYCELCDKQYHRHQEFDNHINSYDHAHKQRAHPFPARVPDECSSGAHWRLALRQATVRAADEPTGFPCNGRRAESVAESLVRAELVRRRGCSGFPLQLCRADTPRRISFDGRREPAVKERRVRESRGEERTGPNGQLGSINPVSVHLTTACGGFGRSVHSGNPSSCPERFAPEILLLLYISFTVSQNKIPAWISEKLSKERLKGAILELLLLTVSVPFHLQPQTQYSSQDPVTSLRAIPLRLSAPGEHLQDPHRFSICPHGGPSENADVVSIGPLSLTALPQTGLRELDLLCSCCQLDKLRARSVFDDEDVRNGCGPAVRRGYGGPEGERAGQEQQPPPHRLSRVKSSTEIFFTSLLCLVEFPTPPFFCRLKELKQREFARNVSSKSWKDERKQERKLRRLHQLALLKQQRDSSGVKSAKRRAVATEKRHEKARLNRNEVAGLGPASAHGQRETPPTQDVTPKSSASADEPSNRCSLRVQTSPLPQTLKGHRRSRTGVSFCFFRRAQLKLDSCASVFSDALDDANDHQELQRQRQKLALQALHSRSPSPVPGRENHDLPLDPAVSSTCKQKGTQPDHPDLEPSVAIRASCCVPRQERQSCPDTHAPEDERQPAGSEDTTYVRGQKLVGAGGVWVERNGQTSPSPAGHTDGPGSVAPGHPHTHTASHRDTQKGNKRDVVRAEDPLEWARDDPVSRPLSFPNVLGRNGATARWSGEPVRSVSNEPRVSFSCELLGLEHSESNESSTGPEEADGCRFSSTSQHGTQRDGQDKLAVSKLKRPKRKQSARTRVCKLDPGRRQRAGCVPGTRRQTPGGFSVATGGRGCHARRHKFGKKKRRRRRRRRRLARDEAPNESNAPGLSLKSVIVKSLGGPAGKRRRRRKLPAVVCPVKHGAPVPPVRSVTGYGDDPRWGGDFGEVKQDTSMRAHRDKASSWGVPSDLSSDGEWSGFQRGKFSPSPGSASCHTWRRGRSPPWSYIRKSIYDFPCYGYRHESDSPARGTEYREDYWDYRYSDIHRERNYSVYDSPCAVERTHGFRKHKRAVDESQEVSTKRICFLRACDSPDPRDTEGDGWCEGPSPDRRRHSERDRIWLSPETSHDRAYERPSPRSRHSPASSSSTSISDLSGECGSRTKLSCSGQRRARDGGLTWPAARPAVTKASRSSARERRPFLTPPSTARLDATPTDTRLVISDPGRKRELPNSESTNSTKPSTTPDKKLAGNRARNLLLPLIGKLPSMRRGIRAHKEKWSRSQAQEPESHATSETGCVSSDSPAQTEDHDSNSSHASPPTADQGTSVTPEQKGQSENHMGTPLQTTEPSECNPPRHPTPPLTEKPITFTEDEIDKYRLLQLQAQQHMQQQRHLQEQRSPRRQPMPTEDVLPLSHADPPEPSNQPATASRVSYAAVPREALSAFPSSPDFATLRSAPLHPPIPHPRLAPLPLPAAFFPAPPTAVLPAAHTLRPVPVASLHPRPHLPGLVLHPLHHATLLPAVLAPTPIAAAVATASALHLHPLLHPLFHGQELQLQPGPAS</sequence>
<feature type="region of interest" description="Disordered" evidence="5">
    <location>
        <begin position="967"/>
        <end position="1090"/>
    </location>
</feature>
<evidence type="ECO:0000256" key="1">
    <source>
        <dbReference type="ARBA" id="ARBA00022723"/>
    </source>
</evidence>
<keyword evidence="8" id="KW-1185">Reference proteome</keyword>
<evidence type="ECO:0000256" key="3">
    <source>
        <dbReference type="ARBA" id="ARBA00022833"/>
    </source>
</evidence>
<feature type="region of interest" description="Disordered" evidence="5">
    <location>
        <begin position="865"/>
        <end position="907"/>
    </location>
</feature>
<feature type="compositionally biased region" description="Basic and acidic residues" evidence="5">
    <location>
        <begin position="1305"/>
        <end position="1333"/>
    </location>
</feature>
<keyword evidence="3" id="KW-0862">Zinc</keyword>
<proteinExistence type="predicted"/>
<feature type="compositionally biased region" description="Basic and acidic residues" evidence="5">
    <location>
        <begin position="896"/>
        <end position="907"/>
    </location>
</feature>
<dbReference type="Proteomes" id="UP001239994">
    <property type="component" value="Unassembled WGS sequence"/>
</dbReference>
<feature type="region of interest" description="Disordered" evidence="5">
    <location>
        <begin position="1290"/>
        <end position="1450"/>
    </location>
</feature>
<comment type="caution">
    <text evidence="7">The sequence shown here is derived from an EMBL/GenBank/DDBJ whole genome shotgun (WGS) entry which is preliminary data.</text>
</comment>
<evidence type="ECO:0000256" key="5">
    <source>
        <dbReference type="SAM" id="MobiDB-lite"/>
    </source>
</evidence>
<accession>A0AAD8ZWP4</accession>
<feature type="compositionally biased region" description="Low complexity" evidence="5">
    <location>
        <begin position="1339"/>
        <end position="1352"/>
    </location>
</feature>
<evidence type="ECO:0000313" key="7">
    <source>
        <dbReference type="EMBL" id="KAK1806684.1"/>
    </source>
</evidence>
<dbReference type="InterPro" id="IPR052445">
    <property type="entry name" value="ZnF-G_patch_domain"/>
</dbReference>
<dbReference type="PANTHER" id="PTHR17614:SF12">
    <property type="entry name" value="ZINC FINGER PROTEIN 804B"/>
    <property type="match status" value="1"/>
</dbReference>
<feature type="compositionally biased region" description="Polar residues" evidence="5">
    <location>
        <begin position="704"/>
        <end position="716"/>
    </location>
</feature>
<feature type="region of interest" description="Disordered" evidence="5">
    <location>
        <begin position="549"/>
        <end position="575"/>
    </location>
</feature>
<feature type="region of interest" description="Disordered" evidence="5">
    <location>
        <begin position="636"/>
        <end position="722"/>
    </location>
</feature>
<evidence type="ECO:0000313" key="8">
    <source>
        <dbReference type="Proteomes" id="UP001239994"/>
    </source>
</evidence>
<feature type="compositionally biased region" description="Basic and acidic residues" evidence="5">
    <location>
        <begin position="341"/>
        <end position="362"/>
    </location>
</feature>
<dbReference type="EMBL" id="JAROKS010000001">
    <property type="protein sequence ID" value="KAK1806684.1"/>
    <property type="molecule type" value="Genomic_DNA"/>
</dbReference>
<protein>
    <recommendedName>
        <fullName evidence="6">C2H2-type domain-containing protein</fullName>
    </recommendedName>
</protein>
<feature type="compositionally biased region" description="Basic and acidic residues" evidence="5">
    <location>
        <begin position="828"/>
        <end position="842"/>
    </location>
</feature>
<feature type="region of interest" description="Disordered" evidence="5">
    <location>
        <begin position="774"/>
        <end position="813"/>
    </location>
</feature>
<name>A0AAD8ZWP4_9TELE</name>
<dbReference type="InterPro" id="IPR013087">
    <property type="entry name" value="Znf_C2H2_type"/>
</dbReference>
<feature type="domain" description="C2H2-type" evidence="6">
    <location>
        <begin position="232"/>
        <end position="261"/>
    </location>
</feature>
<feature type="compositionally biased region" description="Polar residues" evidence="5">
    <location>
        <begin position="1428"/>
        <end position="1440"/>
    </location>
</feature>
<dbReference type="GO" id="GO:0005634">
    <property type="term" value="C:nucleus"/>
    <property type="evidence" value="ECO:0007669"/>
    <property type="project" value="TreeGrafter"/>
</dbReference>
<feature type="region of interest" description="Disordered" evidence="5">
    <location>
        <begin position="920"/>
        <end position="951"/>
    </location>
</feature>
<keyword evidence="1" id="KW-0479">Metal-binding</keyword>
<dbReference type="GO" id="GO:0008270">
    <property type="term" value="F:zinc ion binding"/>
    <property type="evidence" value="ECO:0007669"/>
    <property type="project" value="UniProtKB-KW"/>
</dbReference>
<feature type="compositionally biased region" description="Basic and acidic residues" evidence="5">
    <location>
        <begin position="655"/>
        <end position="668"/>
    </location>
</feature>
<feature type="compositionally biased region" description="Polar residues" evidence="5">
    <location>
        <begin position="795"/>
        <end position="804"/>
    </location>
</feature>
<feature type="compositionally biased region" description="Basic residues" evidence="5">
    <location>
        <begin position="1053"/>
        <end position="1074"/>
    </location>
</feature>
<evidence type="ECO:0000256" key="4">
    <source>
        <dbReference type="PROSITE-ProRule" id="PRU00042"/>
    </source>
</evidence>
<feature type="compositionally biased region" description="Polar residues" evidence="5">
    <location>
        <begin position="1509"/>
        <end position="1545"/>
    </location>
</feature>
<reference evidence="7" key="1">
    <citation type="submission" date="2023-03" db="EMBL/GenBank/DDBJ databases">
        <title>Electrophorus voltai genome.</title>
        <authorList>
            <person name="Bian C."/>
        </authorList>
    </citation>
    <scope>NUCLEOTIDE SEQUENCE</scope>
    <source>
        <strain evidence="7">CB-2022</strain>
        <tissue evidence="7">Muscle</tissue>
    </source>
</reference>
<keyword evidence="2 4" id="KW-0863">Zinc-finger</keyword>
<dbReference type="PROSITE" id="PS50157">
    <property type="entry name" value="ZINC_FINGER_C2H2_2"/>
    <property type="match status" value="1"/>
</dbReference>
<feature type="compositionally biased region" description="Polar residues" evidence="5">
    <location>
        <begin position="1477"/>
        <end position="1501"/>
    </location>
</feature>
<dbReference type="PROSITE" id="PS00028">
    <property type="entry name" value="ZINC_FINGER_C2H2_1"/>
    <property type="match status" value="1"/>
</dbReference>
<feature type="region of interest" description="Disordered" evidence="5">
    <location>
        <begin position="828"/>
        <end position="851"/>
    </location>
</feature>
<gene>
    <name evidence="7" type="ORF">P4O66_005180</name>
</gene>
<feature type="region of interest" description="Disordered" evidence="5">
    <location>
        <begin position="341"/>
        <end position="370"/>
    </location>
</feature>
<feature type="region of interest" description="Disordered" evidence="5">
    <location>
        <begin position="1579"/>
        <end position="1627"/>
    </location>
</feature>
<feature type="compositionally biased region" description="Polar residues" evidence="5">
    <location>
        <begin position="685"/>
        <end position="698"/>
    </location>
</feature>
<evidence type="ECO:0000256" key="2">
    <source>
        <dbReference type="ARBA" id="ARBA00022771"/>
    </source>
</evidence>